<keyword evidence="2" id="KW-0472">Membrane</keyword>
<accession>A0A511YZQ7</accession>
<feature type="transmembrane region" description="Helical" evidence="2">
    <location>
        <begin position="144"/>
        <end position="162"/>
    </location>
</feature>
<dbReference type="OrthoDB" id="4938257at2"/>
<feature type="transmembrane region" description="Helical" evidence="2">
    <location>
        <begin position="12"/>
        <end position="37"/>
    </location>
</feature>
<evidence type="ECO:0000256" key="1">
    <source>
        <dbReference type="SAM" id="MobiDB-lite"/>
    </source>
</evidence>
<feature type="transmembrane region" description="Helical" evidence="2">
    <location>
        <begin position="208"/>
        <end position="227"/>
    </location>
</feature>
<feature type="region of interest" description="Disordered" evidence="1">
    <location>
        <begin position="262"/>
        <end position="286"/>
    </location>
</feature>
<gene>
    <name evidence="3" type="ORF">AFE02nite_24340</name>
</gene>
<keyword evidence="4" id="KW-1185">Reference proteome</keyword>
<evidence type="ECO:0000256" key="2">
    <source>
        <dbReference type="SAM" id="Phobius"/>
    </source>
</evidence>
<reference evidence="3 4" key="1">
    <citation type="submission" date="2019-07" db="EMBL/GenBank/DDBJ databases">
        <title>Whole genome shotgun sequence of Actinotalea fermentans NBRC 105374.</title>
        <authorList>
            <person name="Hosoyama A."/>
            <person name="Uohara A."/>
            <person name="Ohji S."/>
            <person name="Ichikawa N."/>
        </authorList>
    </citation>
    <scope>NUCLEOTIDE SEQUENCE [LARGE SCALE GENOMIC DNA]</scope>
    <source>
        <strain evidence="3 4">NBRC 105374</strain>
    </source>
</reference>
<name>A0A511YZQ7_9CELL</name>
<keyword evidence="2" id="KW-0812">Transmembrane</keyword>
<feature type="transmembrane region" description="Helical" evidence="2">
    <location>
        <begin position="57"/>
        <end position="76"/>
    </location>
</feature>
<dbReference type="EMBL" id="BJYK01000009">
    <property type="protein sequence ID" value="GEN80700.1"/>
    <property type="molecule type" value="Genomic_DNA"/>
</dbReference>
<evidence type="ECO:0000313" key="4">
    <source>
        <dbReference type="Proteomes" id="UP000321484"/>
    </source>
</evidence>
<dbReference type="AlphaFoldDB" id="A0A511YZQ7"/>
<dbReference type="RefSeq" id="WP_146819747.1">
    <property type="nucleotide sequence ID" value="NZ_BJYK01000009.1"/>
</dbReference>
<protein>
    <submittedName>
        <fullName evidence="3">Uncharacterized protein</fullName>
    </submittedName>
</protein>
<evidence type="ECO:0000313" key="3">
    <source>
        <dbReference type="EMBL" id="GEN80700.1"/>
    </source>
</evidence>
<feature type="transmembrane region" description="Helical" evidence="2">
    <location>
        <begin position="239"/>
        <end position="255"/>
    </location>
</feature>
<keyword evidence="2" id="KW-1133">Transmembrane helix</keyword>
<feature type="compositionally biased region" description="Pro residues" evidence="1">
    <location>
        <begin position="276"/>
        <end position="286"/>
    </location>
</feature>
<organism evidence="3 4">
    <name type="scientific">Actinotalea fermentans</name>
    <dbReference type="NCBI Taxonomy" id="43671"/>
    <lineage>
        <taxon>Bacteria</taxon>
        <taxon>Bacillati</taxon>
        <taxon>Actinomycetota</taxon>
        <taxon>Actinomycetes</taxon>
        <taxon>Micrococcales</taxon>
        <taxon>Cellulomonadaceae</taxon>
        <taxon>Actinotalea</taxon>
    </lineage>
</organism>
<proteinExistence type="predicted"/>
<comment type="caution">
    <text evidence="3">The sequence shown here is derived from an EMBL/GenBank/DDBJ whole genome shotgun (WGS) entry which is preliminary data.</text>
</comment>
<dbReference type="Proteomes" id="UP000321484">
    <property type="component" value="Unassembled WGS sequence"/>
</dbReference>
<feature type="transmembrane region" description="Helical" evidence="2">
    <location>
        <begin position="182"/>
        <end position="201"/>
    </location>
</feature>
<sequence length="286" mass="29251">MHSTGRVPQRSPYARAAAPALAALGVLVWLIGLMGIIDLTVPLVPLEDFYNAYLIETSWGLLYTVLLGVPTVVLAFRPQHDAAAQQILVTAVALALGAAAAPELGHLVPAALAVGLVAAVRALHGSPALPPSPQRKLTRRDAPVAVVVLAGLLPAIAIASQAVNAFRDPTVSSDVTQNLDHWPAHAAFALATLLVAALAMLRTRGAWLPASSAALSAGWFGATSIAFPDHNGSLGTTGGWLAIAWGVALMVTVLARRTATAPVPTPLAGGAAPQSEPQPEPGPAQD</sequence>